<dbReference type="Pfam" id="PF13847">
    <property type="entry name" value="Methyltransf_31"/>
    <property type="match status" value="1"/>
</dbReference>
<keyword evidence="2" id="KW-0808">Transferase</keyword>
<dbReference type="EMBL" id="BOPO01000006">
    <property type="protein sequence ID" value="GIL25374.1"/>
    <property type="molecule type" value="Genomic_DNA"/>
</dbReference>
<keyword evidence="1" id="KW-0489">Methyltransferase</keyword>
<feature type="domain" description="Methyltransferase" evidence="5">
    <location>
        <begin position="55"/>
        <end position="170"/>
    </location>
</feature>
<dbReference type="AlphaFoldDB" id="A0A8J4EL97"/>
<dbReference type="CDD" id="cd02440">
    <property type="entry name" value="AdoMet_MTases"/>
    <property type="match status" value="1"/>
</dbReference>
<dbReference type="RefSeq" id="WP_207122999.1">
    <property type="nucleotide sequence ID" value="NZ_BOPO01000006.1"/>
</dbReference>
<keyword evidence="7" id="KW-1185">Reference proteome</keyword>
<dbReference type="InterPro" id="IPR029063">
    <property type="entry name" value="SAM-dependent_MTases_sf"/>
</dbReference>
<gene>
    <name evidence="6" type="ORF">NUM_06290</name>
</gene>
<name>A0A8J4EL97_9ACTN</name>
<evidence type="ECO:0000256" key="3">
    <source>
        <dbReference type="ARBA" id="ARBA00022691"/>
    </source>
</evidence>
<evidence type="ECO:0000256" key="2">
    <source>
        <dbReference type="ARBA" id="ARBA00022679"/>
    </source>
</evidence>
<dbReference type="Proteomes" id="UP000614996">
    <property type="component" value="Unassembled WGS sequence"/>
</dbReference>
<evidence type="ECO:0000256" key="4">
    <source>
        <dbReference type="SAM" id="MobiDB-lite"/>
    </source>
</evidence>
<keyword evidence="3" id="KW-0949">S-adenosyl-L-methionine</keyword>
<dbReference type="GO" id="GO:0032259">
    <property type="term" value="P:methylation"/>
    <property type="evidence" value="ECO:0007669"/>
    <property type="project" value="UniProtKB-KW"/>
</dbReference>
<sequence>MTLDGTNQPRPSADSDAGPDTSRYVEYLLTNRNFAAPAVAAAIDTIRPVASDRPLRVLDAGTGAGGALPGLADLVRRAGRAGAVRAVDVDARAVEVARAQLSDPQVADLVELEVGDLRVVAANAAETGGFDVIWASDVVWPATFDDPAAVVRTMAGALAPGGVLALFTTNYYQSMLLPGHTRLERLVRTASELTWGLPDDGPHQYERLGAWLRSAGLAEVAVQVFPVTAPATEPAARAFLEQIVWPEMRHAVASHGRAAGMTDADIARAERLLDPVAPTWIGADPDNFVVQPTLLWTGRARLH</sequence>
<feature type="compositionally biased region" description="Polar residues" evidence="4">
    <location>
        <begin position="1"/>
        <end position="10"/>
    </location>
</feature>
<comment type="caution">
    <text evidence="6">The sequence shown here is derived from an EMBL/GenBank/DDBJ whole genome shotgun (WGS) entry which is preliminary data.</text>
</comment>
<dbReference type="PANTHER" id="PTHR43464">
    <property type="entry name" value="METHYLTRANSFERASE"/>
    <property type="match status" value="1"/>
</dbReference>
<evidence type="ECO:0000256" key="1">
    <source>
        <dbReference type="ARBA" id="ARBA00022603"/>
    </source>
</evidence>
<reference evidence="7" key="1">
    <citation type="journal article" date="2021" name="Int. J. Syst. Evol. Microbiol.">
        <title>Actinocatenispora comari sp. nov., an endophytic actinomycete isolated from aerial parts of Comarum salesowianum.</title>
        <authorList>
            <person name="Oyunbileg N."/>
            <person name="Iizaka Y."/>
            <person name="Hamada M."/>
            <person name="Davaapurev B.O."/>
            <person name="Fukumoto A."/>
            <person name="Tsetseg B."/>
            <person name="Kato F."/>
            <person name="Tamura T."/>
            <person name="Batkhuu J."/>
            <person name="Anzai Y."/>
        </authorList>
    </citation>
    <scope>NUCLEOTIDE SEQUENCE [LARGE SCALE GENOMIC DNA]</scope>
    <source>
        <strain evidence="7">NUM-2625</strain>
    </source>
</reference>
<dbReference type="GO" id="GO:0008168">
    <property type="term" value="F:methyltransferase activity"/>
    <property type="evidence" value="ECO:0007669"/>
    <property type="project" value="UniProtKB-KW"/>
</dbReference>
<dbReference type="InterPro" id="IPR025714">
    <property type="entry name" value="Methyltranfer_dom"/>
</dbReference>
<feature type="region of interest" description="Disordered" evidence="4">
    <location>
        <begin position="1"/>
        <end position="20"/>
    </location>
</feature>
<organism evidence="6 7">
    <name type="scientific">Actinocatenispora comari</name>
    <dbReference type="NCBI Taxonomy" id="2807577"/>
    <lineage>
        <taxon>Bacteria</taxon>
        <taxon>Bacillati</taxon>
        <taxon>Actinomycetota</taxon>
        <taxon>Actinomycetes</taxon>
        <taxon>Micromonosporales</taxon>
        <taxon>Micromonosporaceae</taxon>
        <taxon>Actinocatenispora</taxon>
    </lineage>
</organism>
<dbReference type="PANTHER" id="PTHR43464:SF19">
    <property type="entry name" value="UBIQUINONE BIOSYNTHESIS O-METHYLTRANSFERASE, MITOCHONDRIAL"/>
    <property type="match status" value="1"/>
</dbReference>
<accession>A0A8J4EL97</accession>
<protein>
    <recommendedName>
        <fullName evidence="5">Methyltransferase domain-containing protein</fullName>
    </recommendedName>
</protein>
<evidence type="ECO:0000313" key="7">
    <source>
        <dbReference type="Proteomes" id="UP000614996"/>
    </source>
</evidence>
<dbReference type="Gene3D" id="3.40.50.150">
    <property type="entry name" value="Vaccinia Virus protein VP39"/>
    <property type="match status" value="1"/>
</dbReference>
<evidence type="ECO:0000313" key="6">
    <source>
        <dbReference type="EMBL" id="GIL25374.1"/>
    </source>
</evidence>
<proteinExistence type="predicted"/>
<dbReference type="SUPFAM" id="SSF53335">
    <property type="entry name" value="S-adenosyl-L-methionine-dependent methyltransferases"/>
    <property type="match status" value="1"/>
</dbReference>
<evidence type="ECO:0000259" key="5">
    <source>
        <dbReference type="Pfam" id="PF13847"/>
    </source>
</evidence>